<feature type="transmembrane region" description="Helical" evidence="6">
    <location>
        <begin position="252"/>
        <end position="275"/>
    </location>
</feature>
<dbReference type="InterPro" id="IPR051773">
    <property type="entry name" value="XK-related_adapter"/>
</dbReference>
<keyword evidence="8" id="KW-1185">Reference proteome</keyword>
<dbReference type="STRING" id="75743.A0A401PAH0"/>
<name>A0A401PAH0_SCYTO</name>
<gene>
    <name evidence="7" type="ORF">scyTo_0005610</name>
</gene>
<comment type="subcellular location">
    <subcellularLocation>
        <location evidence="1 6">Membrane</location>
        <topology evidence="1 6">Multi-pass membrane protein</topology>
    </subcellularLocation>
</comment>
<dbReference type="EMBL" id="BFAA01001771">
    <property type="protein sequence ID" value="GCB70126.1"/>
    <property type="molecule type" value="Genomic_DNA"/>
</dbReference>
<dbReference type="OrthoDB" id="10037417at2759"/>
<dbReference type="Proteomes" id="UP000288216">
    <property type="component" value="Unassembled WGS sequence"/>
</dbReference>
<sequence length="451" mass="52075">MLSEQEYRLTLSSGHRVSLQPWIGMETMGAINGDEVNCNSPTLVLHRSKMPASIIISTILFIAETVAAGFLCALYSRWGDSYWLGLTIAFMLVPSVLVQFTLLLIHRELGMNRPFILLLHLLQLGPIIRCLEAIIVFCKSGKHEEPYVSISRKKRFHHGESNEFEKEVGHSTRKLAIHRNAFQRASVIQAFMGSTPQLILQLYISVMQKYNPPARVALMVMSLLSVTYGALICNILSIQIKYDDFKIQLRPAGYICIILWRLLEIATRVIVLVLFSIALKGWIFAVVSIDFLVLFFLPWAEFWYSRSPFPENIEKNFKRFGTAVVLLLVTILYAGINVFCWSAVQLMLSNRDLINKKQNWVSLSVYYILRFVENAMLLILWYFFKTEVYEYICASLLVVQLIICYCLAITFMLLFYQYYHPCRWLFTHNVADCLQCSCWDEPHFKSTVEDS</sequence>
<feature type="transmembrane region" description="Helical" evidence="6">
    <location>
        <begin position="282"/>
        <end position="300"/>
    </location>
</feature>
<dbReference type="PANTHER" id="PTHR14297">
    <property type="entry name" value="MEMBRANE TRANSPORT PROTEIN XK FAMILY MEMBER"/>
    <property type="match status" value="1"/>
</dbReference>
<evidence type="ECO:0000256" key="5">
    <source>
        <dbReference type="ARBA" id="ARBA00023136"/>
    </source>
</evidence>
<organism evidence="7 8">
    <name type="scientific">Scyliorhinus torazame</name>
    <name type="common">Cloudy catshark</name>
    <name type="synonym">Catulus torazame</name>
    <dbReference type="NCBI Taxonomy" id="75743"/>
    <lineage>
        <taxon>Eukaryota</taxon>
        <taxon>Metazoa</taxon>
        <taxon>Chordata</taxon>
        <taxon>Craniata</taxon>
        <taxon>Vertebrata</taxon>
        <taxon>Chondrichthyes</taxon>
        <taxon>Elasmobranchii</taxon>
        <taxon>Galeomorphii</taxon>
        <taxon>Galeoidea</taxon>
        <taxon>Carcharhiniformes</taxon>
        <taxon>Scyliorhinidae</taxon>
        <taxon>Scyliorhinus</taxon>
    </lineage>
</organism>
<proteinExistence type="inferred from homology"/>
<evidence type="ECO:0000256" key="2">
    <source>
        <dbReference type="ARBA" id="ARBA00008789"/>
    </source>
</evidence>
<evidence type="ECO:0000313" key="8">
    <source>
        <dbReference type="Proteomes" id="UP000288216"/>
    </source>
</evidence>
<evidence type="ECO:0000256" key="1">
    <source>
        <dbReference type="ARBA" id="ARBA00004141"/>
    </source>
</evidence>
<keyword evidence="3 6" id="KW-0812">Transmembrane</keyword>
<protein>
    <recommendedName>
        <fullName evidence="6">XK-related protein</fullName>
    </recommendedName>
</protein>
<comment type="similarity">
    <text evidence="2 6">Belongs to the XK family.</text>
</comment>
<feature type="transmembrane region" description="Helical" evidence="6">
    <location>
        <begin position="216"/>
        <end position="240"/>
    </location>
</feature>
<keyword evidence="4 6" id="KW-1133">Transmembrane helix</keyword>
<dbReference type="InterPro" id="IPR018629">
    <property type="entry name" value="XK-rel"/>
</dbReference>
<dbReference type="Pfam" id="PF09815">
    <property type="entry name" value="XK-related"/>
    <property type="match status" value="1"/>
</dbReference>
<dbReference type="OMA" id="EWEIGQT"/>
<dbReference type="GO" id="GO:0005886">
    <property type="term" value="C:plasma membrane"/>
    <property type="evidence" value="ECO:0007669"/>
    <property type="project" value="UniProtKB-ARBA"/>
</dbReference>
<comment type="caution">
    <text evidence="7">The sequence shown here is derived from an EMBL/GenBank/DDBJ whole genome shotgun (WGS) entry which is preliminary data.</text>
</comment>
<dbReference type="AlphaFoldDB" id="A0A401PAH0"/>
<evidence type="ECO:0000313" key="7">
    <source>
        <dbReference type="EMBL" id="GCB70126.1"/>
    </source>
</evidence>
<accession>A0A401PAH0</accession>
<evidence type="ECO:0000256" key="4">
    <source>
        <dbReference type="ARBA" id="ARBA00022989"/>
    </source>
</evidence>
<evidence type="ECO:0000256" key="6">
    <source>
        <dbReference type="RuleBase" id="RU910716"/>
    </source>
</evidence>
<reference evidence="7 8" key="1">
    <citation type="journal article" date="2018" name="Nat. Ecol. Evol.">
        <title>Shark genomes provide insights into elasmobranch evolution and the origin of vertebrates.</title>
        <authorList>
            <person name="Hara Y"/>
            <person name="Yamaguchi K"/>
            <person name="Onimaru K"/>
            <person name="Kadota M"/>
            <person name="Koyanagi M"/>
            <person name="Keeley SD"/>
            <person name="Tatsumi K"/>
            <person name="Tanaka K"/>
            <person name="Motone F"/>
            <person name="Kageyama Y"/>
            <person name="Nozu R"/>
            <person name="Adachi N"/>
            <person name="Nishimura O"/>
            <person name="Nakagawa R"/>
            <person name="Tanegashima C"/>
            <person name="Kiyatake I"/>
            <person name="Matsumoto R"/>
            <person name="Murakumo K"/>
            <person name="Nishida K"/>
            <person name="Terakita A"/>
            <person name="Kuratani S"/>
            <person name="Sato K"/>
            <person name="Hyodo S Kuraku.S."/>
        </authorList>
    </citation>
    <scope>NUCLEOTIDE SEQUENCE [LARGE SCALE GENOMIC DNA]</scope>
</reference>
<feature type="transmembrane region" description="Helical" evidence="6">
    <location>
        <begin position="320"/>
        <end position="344"/>
    </location>
</feature>
<feature type="transmembrane region" description="Helical" evidence="6">
    <location>
        <begin position="365"/>
        <end position="384"/>
    </location>
</feature>
<feature type="transmembrane region" description="Helical" evidence="6">
    <location>
        <begin position="117"/>
        <end position="137"/>
    </location>
</feature>
<evidence type="ECO:0000256" key="3">
    <source>
        <dbReference type="ARBA" id="ARBA00022692"/>
    </source>
</evidence>
<feature type="transmembrane region" description="Helical" evidence="6">
    <location>
        <begin position="396"/>
        <end position="416"/>
    </location>
</feature>
<dbReference type="PANTHER" id="PTHR14297:SF4">
    <property type="entry name" value="XK-RELATED PROTEIN 2"/>
    <property type="match status" value="1"/>
</dbReference>
<feature type="transmembrane region" description="Helical" evidence="6">
    <location>
        <begin position="82"/>
        <end position="105"/>
    </location>
</feature>
<keyword evidence="5 6" id="KW-0472">Membrane</keyword>
<feature type="transmembrane region" description="Helical" evidence="6">
    <location>
        <begin position="54"/>
        <end position="76"/>
    </location>
</feature>